<name>A0A3P9BRX3_9CICH</name>
<feature type="compositionally biased region" description="Low complexity" evidence="1">
    <location>
        <begin position="76"/>
        <end position="121"/>
    </location>
</feature>
<feature type="region of interest" description="Disordered" evidence="1">
    <location>
        <begin position="335"/>
        <end position="366"/>
    </location>
</feature>
<dbReference type="GO" id="GO:0051260">
    <property type="term" value="P:protein homooligomerization"/>
    <property type="evidence" value="ECO:0007669"/>
    <property type="project" value="InterPro"/>
</dbReference>
<evidence type="ECO:0000256" key="1">
    <source>
        <dbReference type="SAM" id="MobiDB-lite"/>
    </source>
</evidence>
<dbReference type="RefSeq" id="XP_024660263.1">
    <property type="nucleotide sequence ID" value="XM_024804495.1"/>
</dbReference>
<dbReference type="Gene3D" id="1.10.790.10">
    <property type="entry name" value="Prion/Doppel protein, beta-ribbon domain"/>
    <property type="match status" value="1"/>
</dbReference>
<dbReference type="Proteomes" id="UP000265160">
    <property type="component" value="LG12"/>
</dbReference>
<dbReference type="RefSeq" id="XP_024660265.1">
    <property type="nucleotide sequence ID" value="XM_024804497.1"/>
</dbReference>
<dbReference type="AlphaFoldDB" id="A0A3P9BRX3"/>
<evidence type="ECO:0000256" key="2">
    <source>
        <dbReference type="SAM" id="SignalP"/>
    </source>
</evidence>
<dbReference type="KEGG" id="mze:112429767"/>
<keyword evidence="2" id="KW-0732">Signal</keyword>
<evidence type="ECO:0000313" key="3">
    <source>
        <dbReference type="Ensembl" id="ENSMZEP00005012677.1"/>
    </source>
</evidence>
<reference evidence="3" key="3">
    <citation type="submission" date="2025-09" db="UniProtKB">
        <authorList>
            <consortium name="Ensembl"/>
        </authorList>
    </citation>
    <scope>IDENTIFICATION</scope>
</reference>
<accession>A0A3P9BRX3</accession>
<feature type="compositionally biased region" description="Low complexity" evidence="1">
    <location>
        <begin position="335"/>
        <end position="353"/>
    </location>
</feature>
<proteinExistence type="predicted"/>
<dbReference type="STRING" id="106582.ENSMZEP00005012677"/>
<dbReference type="SUPFAM" id="SSF54098">
    <property type="entry name" value="Prion-like"/>
    <property type="match status" value="1"/>
</dbReference>
<dbReference type="Ensembl" id="ENSMZET00005013121.1">
    <property type="protein sequence ID" value="ENSMZEP00005012677.1"/>
    <property type="gene ID" value="ENSMZEG00005009530.1"/>
</dbReference>
<protein>
    <submittedName>
        <fullName evidence="3">Uncharacterized LOC112429767</fullName>
    </submittedName>
</protein>
<dbReference type="GeneTree" id="ENSGT00530000064873"/>
<dbReference type="RefSeq" id="XP_024660264.1">
    <property type="nucleotide sequence ID" value="XM_024804496.1"/>
</dbReference>
<dbReference type="GO" id="GO:0016020">
    <property type="term" value="C:membrane"/>
    <property type="evidence" value="ECO:0007669"/>
    <property type="project" value="InterPro"/>
</dbReference>
<keyword evidence="4" id="KW-1185">Reference proteome</keyword>
<feature type="region of interest" description="Disordered" evidence="1">
    <location>
        <begin position="35"/>
        <end position="121"/>
    </location>
</feature>
<dbReference type="InterPro" id="IPR036924">
    <property type="entry name" value="Prion/Doppel_b-ribbon_dom_sf"/>
</dbReference>
<feature type="chain" id="PRO_5017965998" evidence="2">
    <location>
        <begin position="24"/>
        <end position="464"/>
    </location>
</feature>
<evidence type="ECO:0000313" key="4">
    <source>
        <dbReference type="Proteomes" id="UP000265160"/>
    </source>
</evidence>
<reference evidence="3 4" key="1">
    <citation type="journal article" date="2014" name="Nature">
        <title>The genomic substrate for adaptive radiation in African cichlid fish.</title>
        <authorList>
            <person name="Brawand D."/>
            <person name="Wagner C.E."/>
            <person name="Li Y.I."/>
            <person name="Malinsky M."/>
            <person name="Keller I."/>
            <person name="Fan S."/>
            <person name="Simakov O."/>
            <person name="Ng A.Y."/>
            <person name="Lim Z.W."/>
            <person name="Bezault E."/>
            <person name="Turner-Maier J."/>
            <person name="Johnson J."/>
            <person name="Alcazar R."/>
            <person name="Noh H.J."/>
            <person name="Russell P."/>
            <person name="Aken B."/>
            <person name="Alfoldi J."/>
            <person name="Amemiya C."/>
            <person name="Azzouzi N."/>
            <person name="Baroiller J.F."/>
            <person name="Barloy-Hubler F."/>
            <person name="Berlin A."/>
            <person name="Bloomquist R."/>
            <person name="Carleton K.L."/>
            <person name="Conte M.A."/>
            <person name="D'Cotta H."/>
            <person name="Eshel O."/>
            <person name="Gaffney L."/>
            <person name="Galibert F."/>
            <person name="Gante H.F."/>
            <person name="Gnerre S."/>
            <person name="Greuter L."/>
            <person name="Guyon R."/>
            <person name="Haddad N.S."/>
            <person name="Haerty W."/>
            <person name="Harris R.M."/>
            <person name="Hofmann H.A."/>
            <person name="Hourlier T."/>
            <person name="Hulata G."/>
            <person name="Jaffe D.B."/>
            <person name="Lara M."/>
            <person name="Lee A.P."/>
            <person name="MacCallum I."/>
            <person name="Mwaiko S."/>
            <person name="Nikaido M."/>
            <person name="Nishihara H."/>
            <person name="Ozouf-Costaz C."/>
            <person name="Penman D.J."/>
            <person name="Przybylski D."/>
            <person name="Rakotomanga M."/>
            <person name="Renn S.C.P."/>
            <person name="Ribeiro F.J."/>
            <person name="Ron M."/>
            <person name="Salzburger W."/>
            <person name="Sanchez-Pulido L."/>
            <person name="Santos M.E."/>
            <person name="Searle S."/>
            <person name="Sharpe T."/>
            <person name="Swofford R."/>
            <person name="Tan F.J."/>
            <person name="Williams L."/>
            <person name="Young S."/>
            <person name="Yin S."/>
            <person name="Okada N."/>
            <person name="Kocher T.D."/>
            <person name="Miska E.A."/>
            <person name="Lander E.S."/>
            <person name="Venkatesh B."/>
            <person name="Fernald R.D."/>
            <person name="Meyer A."/>
            <person name="Ponting C.P."/>
            <person name="Streelman J.T."/>
            <person name="Lindblad-Toh K."/>
            <person name="Seehausen O."/>
            <person name="Di Palma F."/>
        </authorList>
    </citation>
    <scope>NUCLEOTIDE SEQUENCE</scope>
</reference>
<reference evidence="3" key="2">
    <citation type="submission" date="2025-08" db="UniProtKB">
        <authorList>
            <consortium name="Ensembl"/>
        </authorList>
    </citation>
    <scope>IDENTIFICATION</scope>
</reference>
<feature type="signal peptide" evidence="2">
    <location>
        <begin position="1"/>
        <end position="23"/>
    </location>
</feature>
<organism evidence="3 4">
    <name type="scientific">Maylandia zebra</name>
    <name type="common">zebra mbuna</name>
    <dbReference type="NCBI Taxonomy" id="106582"/>
    <lineage>
        <taxon>Eukaryota</taxon>
        <taxon>Metazoa</taxon>
        <taxon>Chordata</taxon>
        <taxon>Craniata</taxon>
        <taxon>Vertebrata</taxon>
        <taxon>Euteleostomi</taxon>
        <taxon>Actinopterygii</taxon>
        <taxon>Neopterygii</taxon>
        <taxon>Teleostei</taxon>
        <taxon>Neoteleostei</taxon>
        <taxon>Acanthomorphata</taxon>
        <taxon>Ovalentaria</taxon>
        <taxon>Cichlomorphae</taxon>
        <taxon>Cichliformes</taxon>
        <taxon>Cichlidae</taxon>
        <taxon>African cichlids</taxon>
        <taxon>Pseudocrenilabrinae</taxon>
        <taxon>Haplochromini</taxon>
        <taxon>Maylandia</taxon>
        <taxon>Maylandia zebra complex</taxon>
    </lineage>
</organism>
<sequence>MKPTLIAILCLPLLVIHIKPSLASKRGKFPQIMNAFKKPSKTKPNQDTKSKTQQSTQFNQGGYPQQPGRPGGYPYQGGYPNTGGYPQQPSRPGGYPYQGGNPNQGGYPQQPGRPGGYPYQSGYPNQGFYPGYPGHQAGAYPGPGYPYWGSYGSYGGYPGGYINHNPNNKILSPHYASSFGYGGYGAGGGSPFSNYAKAQGFVPSDKSKGFGRRAALAAAGGALTGMALGYGLGRFPRPHFHFHSPQEEYYYNYYMYRKYGIRSTDTNDFSRDYEYIQVDVTFDSFIKSCMNRADLVPVKNRKPNLKPAVTTSKPPTAATVNSTIASITAALGTASSATSNSTATKNSSTDSPSTPHPPNKYEDNPAPAASQLLQTDDDDTVSIVEIGYPALITQVKLKRCIELYIVNAERNLKKKTKLESSSGAQRLQTDLRGLFSVITSIIVILQTQRNLCDVLLIWFLYLTK</sequence>
<feature type="compositionally biased region" description="Low complexity" evidence="1">
    <location>
        <begin position="51"/>
        <end position="68"/>
    </location>
</feature>